<dbReference type="EMBL" id="CAXAMN010023929">
    <property type="protein sequence ID" value="CAK9082348.1"/>
    <property type="molecule type" value="Genomic_DNA"/>
</dbReference>
<dbReference type="SMART" id="SM00054">
    <property type="entry name" value="EFh"/>
    <property type="match status" value="2"/>
</dbReference>
<dbReference type="PROSITE" id="PS50222">
    <property type="entry name" value="EF_HAND_2"/>
    <property type="match status" value="2"/>
</dbReference>
<accession>A0ABP0Q276</accession>
<dbReference type="Gene3D" id="1.10.238.10">
    <property type="entry name" value="EF-hand"/>
    <property type="match status" value="1"/>
</dbReference>
<dbReference type="InterPro" id="IPR002048">
    <property type="entry name" value="EF_hand_dom"/>
</dbReference>
<dbReference type="PROSITE" id="PS00018">
    <property type="entry name" value="EF_HAND_1"/>
    <property type="match status" value="2"/>
</dbReference>
<dbReference type="InterPro" id="IPR011992">
    <property type="entry name" value="EF-hand-dom_pair"/>
</dbReference>
<dbReference type="SUPFAM" id="SSF47473">
    <property type="entry name" value="EF-hand"/>
    <property type="match status" value="1"/>
</dbReference>
<evidence type="ECO:0000313" key="4">
    <source>
        <dbReference type="Proteomes" id="UP001642484"/>
    </source>
</evidence>
<gene>
    <name evidence="3" type="ORF">CCMP2556_LOCUS40230</name>
</gene>
<feature type="domain" description="EF-hand" evidence="2">
    <location>
        <begin position="150"/>
        <end position="185"/>
    </location>
</feature>
<dbReference type="Proteomes" id="UP001642484">
    <property type="component" value="Unassembled WGS sequence"/>
</dbReference>
<evidence type="ECO:0000256" key="1">
    <source>
        <dbReference type="ARBA" id="ARBA00022837"/>
    </source>
</evidence>
<keyword evidence="1" id="KW-0106">Calcium</keyword>
<dbReference type="InterPro" id="IPR018247">
    <property type="entry name" value="EF_Hand_1_Ca_BS"/>
</dbReference>
<evidence type="ECO:0000313" key="3">
    <source>
        <dbReference type="EMBL" id="CAK9082348.1"/>
    </source>
</evidence>
<evidence type="ECO:0000259" key="2">
    <source>
        <dbReference type="PROSITE" id="PS50222"/>
    </source>
</evidence>
<keyword evidence="4" id="KW-1185">Reference proteome</keyword>
<name>A0ABP0Q276_9DINO</name>
<reference evidence="3 4" key="1">
    <citation type="submission" date="2024-02" db="EMBL/GenBank/DDBJ databases">
        <authorList>
            <person name="Chen Y."/>
            <person name="Shah S."/>
            <person name="Dougan E. K."/>
            <person name="Thang M."/>
            <person name="Chan C."/>
        </authorList>
    </citation>
    <scope>NUCLEOTIDE SEQUENCE [LARGE SCALE GENOMIC DNA]</scope>
</reference>
<proteinExistence type="predicted"/>
<organism evidence="3 4">
    <name type="scientific">Durusdinium trenchii</name>
    <dbReference type="NCBI Taxonomy" id="1381693"/>
    <lineage>
        <taxon>Eukaryota</taxon>
        <taxon>Sar</taxon>
        <taxon>Alveolata</taxon>
        <taxon>Dinophyceae</taxon>
        <taxon>Suessiales</taxon>
        <taxon>Symbiodiniaceae</taxon>
        <taxon>Durusdinium</taxon>
    </lineage>
</organism>
<protein>
    <recommendedName>
        <fullName evidence="2">EF-hand domain-containing protein</fullName>
    </recommendedName>
</protein>
<dbReference type="CDD" id="cd00051">
    <property type="entry name" value="EFh"/>
    <property type="match status" value="1"/>
</dbReference>
<dbReference type="Pfam" id="PF13499">
    <property type="entry name" value="EF-hand_7"/>
    <property type="match status" value="1"/>
</dbReference>
<sequence length="186" mass="20739">MQKWRPELFLDHLSGVQTEDAGNLLLERFGSEKKTLLLENRILSAQKAEDLEIDPCFYIVMGGGASSQLKDASPEQVQETFKTLSSEEQKKVADALALIGQNSGDAPTPGLSEEQRTMLKAAYADIDTNKSGTIEVSEFKSVMQKMKVQLTDAQIEGVFKRADLNKDQKLSYDEYERLVVKGLYEA</sequence>
<feature type="domain" description="EF-hand" evidence="2">
    <location>
        <begin position="114"/>
        <end position="149"/>
    </location>
</feature>
<comment type="caution">
    <text evidence="3">The sequence shown here is derived from an EMBL/GenBank/DDBJ whole genome shotgun (WGS) entry which is preliminary data.</text>
</comment>